<feature type="compositionally biased region" description="Low complexity" evidence="1">
    <location>
        <begin position="257"/>
        <end position="270"/>
    </location>
</feature>
<keyword evidence="3" id="KW-1185">Reference proteome</keyword>
<feature type="compositionally biased region" description="Low complexity" evidence="1">
    <location>
        <begin position="41"/>
        <end position="51"/>
    </location>
</feature>
<feature type="region of interest" description="Disordered" evidence="1">
    <location>
        <begin position="144"/>
        <end position="270"/>
    </location>
</feature>
<feature type="compositionally biased region" description="Polar residues" evidence="1">
    <location>
        <begin position="54"/>
        <end position="64"/>
    </location>
</feature>
<dbReference type="EMBL" id="JAPEVG010000055">
    <property type="protein sequence ID" value="KAJ8489002.1"/>
    <property type="molecule type" value="Genomic_DNA"/>
</dbReference>
<protein>
    <submittedName>
        <fullName evidence="2">Uncharacterized protein</fullName>
    </submittedName>
</protein>
<evidence type="ECO:0000313" key="3">
    <source>
        <dbReference type="Proteomes" id="UP001215151"/>
    </source>
</evidence>
<feature type="compositionally biased region" description="Low complexity" evidence="1">
    <location>
        <begin position="411"/>
        <end position="427"/>
    </location>
</feature>
<evidence type="ECO:0000256" key="1">
    <source>
        <dbReference type="SAM" id="MobiDB-lite"/>
    </source>
</evidence>
<feature type="compositionally biased region" description="Polar residues" evidence="1">
    <location>
        <begin position="345"/>
        <end position="368"/>
    </location>
</feature>
<name>A0AAD7U0Q6_9APHY</name>
<dbReference type="Proteomes" id="UP001215151">
    <property type="component" value="Unassembled WGS sequence"/>
</dbReference>
<proteinExistence type="predicted"/>
<organism evidence="2 3">
    <name type="scientific">Trametes cubensis</name>
    <dbReference type="NCBI Taxonomy" id="1111947"/>
    <lineage>
        <taxon>Eukaryota</taxon>
        <taxon>Fungi</taxon>
        <taxon>Dikarya</taxon>
        <taxon>Basidiomycota</taxon>
        <taxon>Agaricomycotina</taxon>
        <taxon>Agaricomycetes</taxon>
        <taxon>Polyporales</taxon>
        <taxon>Polyporaceae</taxon>
        <taxon>Trametes</taxon>
    </lineage>
</organism>
<comment type="caution">
    <text evidence="2">The sequence shown here is derived from an EMBL/GenBank/DDBJ whole genome shotgun (WGS) entry which is preliminary data.</text>
</comment>
<dbReference type="AlphaFoldDB" id="A0AAD7U0Q6"/>
<feature type="region of interest" description="Disordered" evidence="1">
    <location>
        <begin position="31"/>
        <end position="130"/>
    </location>
</feature>
<evidence type="ECO:0000313" key="2">
    <source>
        <dbReference type="EMBL" id="KAJ8489002.1"/>
    </source>
</evidence>
<accession>A0AAD7U0Q6</accession>
<reference evidence="2" key="1">
    <citation type="submission" date="2022-11" db="EMBL/GenBank/DDBJ databases">
        <title>Genome Sequence of Cubamyces cubensis.</title>
        <authorList>
            <person name="Buettner E."/>
        </authorList>
    </citation>
    <scope>NUCLEOTIDE SEQUENCE</scope>
    <source>
        <strain evidence="2">MPL-01</strain>
    </source>
</reference>
<gene>
    <name evidence="2" type="ORF">ONZ51_g3221</name>
</gene>
<feature type="region of interest" description="Disordered" evidence="1">
    <location>
        <begin position="309"/>
        <end position="427"/>
    </location>
</feature>
<sequence length="628" mass="67153">MTEYATDPEAIQEFLTARDRTANWVTVHSQGLNYVSPSSPPSIISDSDAPSYGPSDSDSASTHSVPPRMILRYPDGTNLPIPSSSGSSPTHSRSKSNNTYGPQSSSRHTRSRSGSRAAPAPADVPPVPPARYAQTLSYATGSRYAASTHPHIDPPRSPESIRVLPSRQAEDAQPPPGRVPASNASHHSRGIPAAQGIFHPQSRQPSIHPSQHHDRVPPPLADPLHPSNRSVIAPTPRHPSATAQTHPYPAVPSGIAQSQSQPASVSQSSGSRFYEHAGIASRAPSQLPYQYSPPAIVYAPSSRHKGSNYNPPAIVYSPSSQGHHRRPGAPGGITYSRSDPLPHPSQYSPLQTNAGNTPFPSVQGSTSHHSQRHRSAPPQEDRVRSRATSAARGRPPAREYDFAQAPRSRTRSPTPSLSASDTASDTSGSTYYVLPSPGQKVQIIVSFISSRSHAGLGVAARSPTDRAELVLRVHGVRQVATLPWLRVQLGQQPQEALLPAALQPRLWLGGLSWIQRPGTATSESNHSSNTSSIHVLFSRWTPTLSDSLSFLASVSSAIGPLICIARSFSSSPQSPTYPITHFSSFTHTHPCPAVATAPSCTTEATHNGQFIDKLRSPELPERSIHTSS</sequence>